<dbReference type="InterPro" id="IPR025232">
    <property type="entry name" value="DUF4174"/>
</dbReference>
<evidence type="ECO:0000313" key="5">
    <source>
        <dbReference type="Proteomes" id="UP000436016"/>
    </source>
</evidence>
<dbReference type="AlphaFoldDB" id="A0A6B0TX95"/>
<organism evidence="4 5">
    <name type="scientific">Oceanomicrobium pacificus</name>
    <dbReference type="NCBI Taxonomy" id="2692916"/>
    <lineage>
        <taxon>Bacteria</taxon>
        <taxon>Pseudomonadati</taxon>
        <taxon>Pseudomonadota</taxon>
        <taxon>Alphaproteobacteria</taxon>
        <taxon>Rhodobacterales</taxon>
        <taxon>Paracoccaceae</taxon>
        <taxon>Oceanomicrobium</taxon>
    </lineage>
</organism>
<comment type="caution">
    <text evidence="4">The sequence shown here is derived from an EMBL/GenBank/DDBJ whole genome shotgun (WGS) entry which is preliminary data.</text>
</comment>
<feature type="signal peptide" evidence="2">
    <location>
        <begin position="1"/>
        <end position="26"/>
    </location>
</feature>
<gene>
    <name evidence="4" type="ORF">GSH16_11680</name>
</gene>
<sequence>MEVLRVKILAPALALLLAFGPQIAPAQEVRQAEVPLDELVWVARPLVIFATTENDPRFRRQMELLQTRPEELALRDVQIFVDTDPDANGEMRRSLRPRGFMVVLIDKDGRVALRRPEPLRTDELVRFIDRTPLRQDEIRGN</sequence>
<dbReference type="Proteomes" id="UP000436016">
    <property type="component" value="Unassembled WGS sequence"/>
</dbReference>
<protein>
    <submittedName>
        <fullName evidence="4">DUF4174 domain-containing protein</fullName>
    </submittedName>
</protein>
<dbReference type="EMBL" id="WUWG01000005">
    <property type="protein sequence ID" value="MXU66108.1"/>
    <property type="molecule type" value="Genomic_DNA"/>
</dbReference>
<dbReference type="Pfam" id="PF13778">
    <property type="entry name" value="DUF4174"/>
    <property type="match status" value="1"/>
</dbReference>
<reference evidence="4 5" key="1">
    <citation type="submission" date="2019-12" db="EMBL/GenBank/DDBJ databases">
        <title>Strain KN286 was isolated from seawater, which was collected from Caroline Seamount in the tropical western Pacific.</title>
        <authorList>
            <person name="Wang Q."/>
        </authorList>
    </citation>
    <scope>NUCLEOTIDE SEQUENCE [LARGE SCALE GENOMIC DNA]</scope>
    <source>
        <strain evidence="4 5">KN286</strain>
    </source>
</reference>
<evidence type="ECO:0000256" key="2">
    <source>
        <dbReference type="SAM" id="SignalP"/>
    </source>
</evidence>
<evidence type="ECO:0000259" key="3">
    <source>
        <dbReference type="Pfam" id="PF13778"/>
    </source>
</evidence>
<feature type="chain" id="PRO_5025377020" evidence="2">
    <location>
        <begin position="27"/>
        <end position="141"/>
    </location>
</feature>
<feature type="domain" description="DUF4174" evidence="3">
    <location>
        <begin position="35"/>
        <end position="137"/>
    </location>
</feature>
<proteinExistence type="predicted"/>
<accession>A0A6B0TX95</accession>
<evidence type="ECO:0000256" key="1">
    <source>
        <dbReference type="ARBA" id="ARBA00022729"/>
    </source>
</evidence>
<name>A0A6B0TX95_9RHOB</name>
<evidence type="ECO:0000313" key="4">
    <source>
        <dbReference type="EMBL" id="MXU66108.1"/>
    </source>
</evidence>
<keyword evidence="1 2" id="KW-0732">Signal</keyword>
<keyword evidence="5" id="KW-1185">Reference proteome</keyword>